<dbReference type="AlphaFoldDB" id="A0A3E1NMF1"/>
<dbReference type="EMBL" id="QTJU01000002">
    <property type="protein sequence ID" value="RFM29110.1"/>
    <property type="molecule type" value="Genomic_DNA"/>
</dbReference>
<name>A0A3E1NMF1_9BACT</name>
<organism evidence="2 3">
    <name type="scientific">Deminuibacter soli</name>
    <dbReference type="NCBI Taxonomy" id="2291815"/>
    <lineage>
        <taxon>Bacteria</taxon>
        <taxon>Pseudomonadati</taxon>
        <taxon>Bacteroidota</taxon>
        <taxon>Chitinophagia</taxon>
        <taxon>Chitinophagales</taxon>
        <taxon>Chitinophagaceae</taxon>
        <taxon>Deminuibacter</taxon>
    </lineage>
</organism>
<comment type="caution">
    <text evidence="2">The sequence shown here is derived from an EMBL/GenBank/DDBJ whole genome shotgun (WGS) entry which is preliminary data.</text>
</comment>
<protein>
    <submittedName>
        <fullName evidence="2">Uncharacterized protein</fullName>
    </submittedName>
</protein>
<evidence type="ECO:0000313" key="2">
    <source>
        <dbReference type="EMBL" id="RFM29110.1"/>
    </source>
</evidence>
<proteinExistence type="predicted"/>
<evidence type="ECO:0000313" key="3">
    <source>
        <dbReference type="Proteomes" id="UP000261284"/>
    </source>
</evidence>
<sequence length="86" mass="9629">MQVLLFVQWLTPYPFAAPQNFGQVWQYVAQVPAAMPTVPARLWQMCTNIAQAAAQTRQVSTQLPQAPAHTTQVATKPRQVPAHFAW</sequence>
<keyword evidence="3" id="KW-1185">Reference proteome</keyword>
<dbReference type="RefSeq" id="WP_116847094.1">
    <property type="nucleotide sequence ID" value="NZ_QTJU01000002.1"/>
</dbReference>
<accession>A0A3E1NMF1</accession>
<evidence type="ECO:0000256" key="1">
    <source>
        <dbReference type="SAM" id="MobiDB-lite"/>
    </source>
</evidence>
<feature type="compositionally biased region" description="Polar residues" evidence="1">
    <location>
        <begin position="63"/>
        <end position="74"/>
    </location>
</feature>
<reference evidence="2 3" key="1">
    <citation type="submission" date="2018-08" db="EMBL/GenBank/DDBJ databases">
        <title>Chitinophagaceae sp. K23C18032701, a novel bacterium isolated from forest soil.</title>
        <authorList>
            <person name="Wang C."/>
        </authorList>
    </citation>
    <scope>NUCLEOTIDE SEQUENCE [LARGE SCALE GENOMIC DNA]</scope>
    <source>
        <strain evidence="2 3">K23C18032701</strain>
    </source>
</reference>
<gene>
    <name evidence="2" type="ORF">DXN05_10180</name>
</gene>
<feature type="region of interest" description="Disordered" evidence="1">
    <location>
        <begin position="63"/>
        <end position="86"/>
    </location>
</feature>
<dbReference type="Proteomes" id="UP000261284">
    <property type="component" value="Unassembled WGS sequence"/>
</dbReference>